<gene>
    <name evidence="12" type="primary">leuD</name>
    <name evidence="12" type="ORF">F1654_13215</name>
</gene>
<feature type="domain" description="Aconitase A/isopropylmalate dehydratase small subunit swivel" evidence="11">
    <location>
        <begin position="14"/>
        <end position="123"/>
    </location>
</feature>
<evidence type="ECO:0000256" key="1">
    <source>
        <dbReference type="ARBA" id="ARBA00000491"/>
    </source>
</evidence>
<comment type="pathway">
    <text evidence="3">Amino-acid biosynthesis; L-leucine biosynthesis; L-leucine from 3-methyl-2-oxobutanoate: step 2/4.</text>
</comment>
<dbReference type="Proteomes" id="UP000325122">
    <property type="component" value="Unassembled WGS sequence"/>
</dbReference>
<sequence>MRNEPVRTLTAPVFTLPDANVDTDQIIPARFLTTTERGALGEACFHDWRFHMDGSKTGHRLNALAPGQPHILVAGHNFGCGSSREHAPWALKDFGFQAVVTTRAADIFRSNALKNALVVCEIDEASHAALMDRDGLEMTIDVAAGEIIAGNIKARFTLEPFARTCLIEGVDPLGYILAQDEAIRRFEAGRAA</sequence>
<dbReference type="AlphaFoldDB" id="A0A5M6Z8P9"/>
<evidence type="ECO:0000313" key="12">
    <source>
        <dbReference type="EMBL" id="KAA5801013.1"/>
    </source>
</evidence>
<evidence type="ECO:0000256" key="4">
    <source>
        <dbReference type="ARBA" id="ARBA00009845"/>
    </source>
</evidence>
<keyword evidence="7" id="KW-0432">Leucine biosynthesis</keyword>
<dbReference type="NCBIfam" id="TIGR00171">
    <property type="entry name" value="leuD"/>
    <property type="match status" value="1"/>
</dbReference>
<dbReference type="InterPro" id="IPR004431">
    <property type="entry name" value="3-IsopropMal_deHydase_ssu"/>
</dbReference>
<accession>A0A5M6Z8P9</accession>
<evidence type="ECO:0000313" key="13">
    <source>
        <dbReference type="Proteomes" id="UP000325122"/>
    </source>
</evidence>
<reference evidence="12 13" key="1">
    <citation type="submission" date="2019-09" db="EMBL/GenBank/DDBJ databases">
        <authorList>
            <person name="Kevbrin V."/>
            <person name="Grouzdev D.S."/>
        </authorList>
    </citation>
    <scope>NUCLEOTIDE SEQUENCE [LARGE SCALE GENOMIC DNA]</scope>
    <source>
        <strain evidence="12 13">G-192</strain>
    </source>
</reference>
<evidence type="ECO:0000256" key="5">
    <source>
        <dbReference type="ARBA" id="ARBA00011271"/>
    </source>
</evidence>
<protein>
    <recommendedName>
        <fullName evidence="6">3-isopropylmalate dehydratase</fullName>
        <ecNumber evidence="6">4.2.1.33</ecNumber>
    </recommendedName>
</protein>
<dbReference type="UniPathway" id="UPA00048">
    <property type="reaction ID" value="UER00071"/>
</dbReference>
<dbReference type="PANTHER" id="PTHR43345:SF5">
    <property type="entry name" value="3-ISOPROPYLMALATE DEHYDRATASE SMALL SUBUNIT"/>
    <property type="match status" value="1"/>
</dbReference>
<dbReference type="RefSeq" id="WP_150024032.1">
    <property type="nucleotide sequence ID" value="NZ_VWOJ01000005.1"/>
</dbReference>
<evidence type="ECO:0000256" key="9">
    <source>
        <dbReference type="ARBA" id="ARBA00023239"/>
    </source>
</evidence>
<dbReference type="GO" id="GO:0009316">
    <property type="term" value="C:3-isopropylmalate dehydratase complex"/>
    <property type="evidence" value="ECO:0007669"/>
    <property type="project" value="InterPro"/>
</dbReference>
<dbReference type="NCBIfam" id="NF002458">
    <property type="entry name" value="PRK01641.1"/>
    <property type="match status" value="1"/>
</dbReference>
<keyword evidence="13" id="KW-1185">Reference proteome</keyword>
<evidence type="ECO:0000256" key="7">
    <source>
        <dbReference type="ARBA" id="ARBA00022430"/>
    </source>
</evidence>
<dbReference type="EMBL" id="VWOJ01000005">
    <property type="protein sequence ID" value="KAA5801013.1"/>
    <property type="molecule type" value="Genomic_DNA"/>
</dbReference>
<dbReference type="InterPro" id="IPR015928">
    <property type="entry name" value="Aconitase/3IPM_dehydase_swvl"/>
</dbReference>
<keyword evidence="10" id="KW-0100">Branched-chain amino acid biosynthesis</keyword>
<dbReference type="GO" id="GO:0003861">
    <property type="term" value="F:3-isopropylmalate dehydratase activity"/>
    <property type="evidence" value="ECO:0007669"/>
    <property type="project" value="UniProtKB-EC"/>
</dbReference>
<name>A0A5M6Z8P9_9PROT</name>
<comment type="catalytic activity">
    <reaction evidence="1">
        <text>(2R,3S)-3-isopropylmalate = (2S)-2-isopropylmalate</text>
        <dbReference type="Rhea" id="RHEA:32287"/>
        <dbReference type="ChEBI" id="CHEBI:1178"/>
        <dbReference type="ChEBI" id="CHEBI:35121"/>
        <dbReference type="EC" id="4.2.1.33"/>
    </reaction>
</comment>
<proteinExistence type="inferred from homology"/>
<dbReference type="InterPro" id="IPR033940">
    <property type="entry name" value="IPMI_Swivel"/>
</dbReference>
<keyword evidence="8" id="KW-0028">Amino-acid biosynthesis</keyword>
<dbReference type="CDD" id="cd01577">
    <property type="entry name" value="IPMI_Swivel"/>
    <property type="match status" value="1"/>
</dbReference>
<organism evidence="12 13">
    <name type="scientific">Alkalicaulis satelles</name>
    <dbReference type="NCBI Taxonomy" id="2609175"/>
    <lineage>
        <taxon>Bacteria</taxon>
        <taxon>Pseudomonadati</taxon>
        <taxon>Pseudomonadota</taxon>
        <taxon>Alphaproteobacteria</taxon>
        <taxon>Maricaulales</taxon>
        <taxon>Maricaulaceae</taxon>
        <taxon>Alkalicaulis</taxon>
    </lineage>
</organism>
<evidence type="ECO:0000259" key="11">
    <source>
        <dbReference type="Pfam" id="PF00694"/>
    </source>
</evidence>
<dbReference type="PANTHER" id="PTHR43345">
    <property type="entry name" value="3-ISOPROPYLMALATE DEHYDRATASE SMALL SUBUNIT 2-RELATED-RELATED"/>
    <property type="match status" value="1"/>
</dbReference>
<evidence type="ECO:0000256" key="6">
    <source>
        <dbReference type="ARBA" id="ARBA00011998"/>
    </source>
</evidence>
<evidence type="ECO:0000256" key="8">
    <source>
        <dbReference type="ARBA" id="ARBA00022605"/>
    </source>
</evidence>
<comment type="subunit">
    <text evidence="5">Heterodimer of LeuC and LeuD.</text>
</comment>
<evidence type="ECO:0000256" key="2">
    <source>
        <dbReference type="ARBA" id="ARBA00002695"/>
    </source>
</evidence>
<dbReference type="SUPFAM" id="SSF52016">
    <property type="entry name" value="LeuD/IlvD-like"/>
    <property type="match status" value="1"/>
</dbReference>
<dbReference type="GO" id="GO:0009098">
    <property type="term" value="P:L-leucine biosynthetic process"/>
    <property type="evidence" value="ECO:0007669"/>
    <property type="project" value="UniProtKB-UniPathway"/>
</dbReference>
<comment type="caution">
    <text evidence="12">The sequence shown here is derived from an EMBL/GenBank/DDBJ whole genome shotgun (WGS) entry which is preliminary data.</text>
</comment>
<comment type="similarity">
    <text evidence="4">Belongs to the LeuD family. LeuD type 1 subfamily.</text>
</comment>
<dbReference type="Gene3D" id="3.20.19.10">
    <property type="entry name" value="Aconitase, domain 4"/>
    <property type="match status" value="1"/>
</dbReference>
<dbReference type="InterPro" id="IPR000573">
    <property type="entry name" value="AconitaseA/IPMdHydase_ssu_swvl"/>
</dbReference>
<comment type="function">
    <text evidence="2">Catalyzes the isomerization between 2-isopropylmalate and 3-isopropylmalate, via the formation of 2-isopropylmaleate.</text>
</comment>
<keyword evidence="9 12" id="KW-0456">Lyase</keyword>
<dbReference type="Pfam" id="PF00694">
    <property type="entry name" value="Aconitase_C"/>
    <property type="match status" value="1"/>
</dbReference>
<evidence type="ECO:0000256" key="10">
    <source>
        <dbReference type="ARBA" id="ARBA00023304"/>
    </source>
</evidence>
<dbReference type="EC" id="4.2.1.33" evidence="6"/>
<dbReference type="InterPro" id="IPR050075">
    <property type="entry name" value="LeuD"/>
</dbReference>
<evidence type="ECO:0000256" key="3">
    <source>
        <dbReference type="ARBA" id="ARBA00004729"/>
    </source>
</evidence>